<sequence length="141" mass="15360">MKGFLFALLGGFFITLQGVANSRISQDIGTWQATTLTQGTGFVAAFLLMLAFRDDTWKQFRRVKPLYLAGGSFAAIVIFSNVTAIHLIGVTVSISALLIAQLSIAFLTDSFGWFGVTKQRMKLPQFIGISMMIAGVLILSF</sequence>
<dbReference type="EMBL" id="FNHW01000001">
    <property type="protein sequence ID" value="SDM52772.1"/>
    <property type="molecule type" value="Genomic_DNA"/>
</dbReference>
<accession>A0A1G9TYL9</accession>
<dbReference type="AlphaFoldDB" id="A0A1G9TYL9"/>
<dbReference type="Pfam" id="PF04657">
    <property type="entry name" value="DMT_YdcZ"/>
    <property type="match status" value="1"/>
</dbReference>
<proteinExistence type="predicted"/>
<keyword evidence="1" id="KW-0472">Membrane</keyword>
<evidence type="ECO:0000256" key="1">
    <source>
        <dbReference type="SAM" id="Phobius"/>
    </source>
</evidence>
<dbReference type="Proteomes" id="UP000199544">
    <property type="component" value="Unassembled WGS sequence"/>
</dbReference>
<feature type="transmembrane region" description="Helical" evidence="1">
    <location>
        <begin position="123"/>
        <end position="140"/>
    </location>
</feature>
<feature type="transmembrane region" description="Helical" evidence="1">
    <location>
        <begin position="65"/>
        <end position="88"/>
    </location>
</feature>
<keyword evidence="1" id="KW-1133">Transmembrane helix</keyword>
<organism evidence="2 3">
    <name type="scientific">Fictibacillus solisalsi</name>
    <dbReference type="NCBI Taxonomy" id="459525"/>
    <lineage>
        <taxon>Bacteria</taxon>
        <taxon>Bacillati</taxon>
        <taxon>Bacillota</taxon>
        <taxon>Bacilli</taxon>
        <taxon>Bacillales</taxon>
        <taxon>Fictibacillaceae</taxon>
        <taxon>Fictibacillus</taxon>
    </lineage>
</organism>
<feature type="transmembrane region" description="Helical" evidence="1">
    <location>
        <begin position="32"/>
        <end position="53"/>
    </location>
</feature>
<gene>
    <name evidence="2" type="ORF">SAMN04488137_0588</name>
</gene>
<dbReference type="InterPro" id="IPR006750">
    <property type="entry name" value="YdcZ"/>
</dbReference>
<evidence type="ECO:0000313" key="3">
    <source>
        <dbReference type="Proteomes" id="UP000199544"/>
    </source>
</evidence>
<dbReference type="STRING" id="459525.SAMN04488137_0588"/>
<name>A0A1G9TYL9_9BACL</name>
<protein>
    <submittedName>
        <fullName evidence="2">Transporter family-2 protein</fullName>
    </submittedName>
</protein>
<keyword evidence="1" id="KW-0812">Transmembrane</keyword>
<dbReference type="GO" id="GO:0005886">
    <property type="term" value="C:plasma membrane"/>
    <property type="evidence" value="ECO:0007669"/>
    <property type="project" value="TreeGrafter"/>
</dbReference>
<feature type="transmembrane region" description="Helical" evidence="1">
    <location>
        <begin position="94"/>
        <end position="116"/>
    </location>
</feature>
<dbReference type="RefSeq" id="WP_090232420.1">
    <property type="nucleotide sequence ID" value="NZ_FNHW01000001.1"/>
</dbReference>
<dbReference type="OrthoDB" id="9789346at2"/>
<reference evidence="3" key="1">
    <citation type="submission" date="2016-10" db="EMBL/GenBank/DDBJ databases">
        <authorList>
            <person name="Varghese N."/>
            <person name="Submissions S."/>
        </authorList>
    </citation>
    <scope>NUCLEOTIDE SEQUENCE [LARGE SCALE GENOMIC DNA]</scope>
    <source>
        <strain evidence="3">CGMCC 1.6854</strain>
    </source>
</reference>
<evidence type="ECO:0000313" key="2">
    <source>
        <dbReference type="EMBL" id="SDM52772.1"/>
    </source>
</evidence>
<keyword evidence="3" id="KW-1185">Reference proteome</keyword>
<dbReference type="PANTHER" id="PTHR34821">
    <property type="entry name" value="INNER MEMBRANE PROTEIN YDCZ"/>
    <property type="match status" value="1"/>
</dbReference>
<dbReference type="PANTHER" id="PTHR34821:SF3">
    <property type="entry name" value="MEMBRANE PROTEIN"/>
    <property type="match status" value="1"/>
</dbReference>